<keyword evidence="3" id="KW-1185">Reference proteome</keyword>
<dbReference type="RefSeq" id="WP_378588884.1">
    <property type="nucleotide sequence ID" value="NZ_JBHSKD010000007.1"/>
</dbReference>
<feature type="domain" description="AB hydrolase-1" evidence="1">
    <location>
        <begin position="6"/>
        <end position="209"/>
    </location>
</feature>
<organism evidence="2 3">
    <name type="scientific">Nocardioides taihuensis</name>
    <dbReference type="NCBI Taxonomy" id="1835606"/>
    <lineage>
        <taxon>Bacteria</taxon>
        <taxon>Bacillati</taxon>
        <taxon>Actinomycetota</taxon>
        <taxon>Actinomycetes</taxon>
        <taxon>Propionibacteriales</taxon>
        <taxon>Nocardioidaceae</taxon>
        <taxon>Nocardioides</taxon>
    </lineage>
</organism>
<evidence type="ECO:0000259" key="1">
    <source>
        <dbReference type="Pfam" id="PF12697"/>
    </source>
</evidence>
<dbReference type="EMBL" id="JBHSKD010000007">
    <property type="protein sequence ID" value="MFC5176507.1"/>
    <property type="molecule type" value="Genomic_DNA"/>
</dbReference>
<accession>A0ABW0BHP6</accession>
<dbReference type="Gene3D" id="3.40.50.1820">
    <property type="entry name" value="alpha/beta hydrolase"/>
    <property type="match status" value="1"/>
</dbReference>
<evidence type="ECO:0000313" key="3">
    <source>
        <dbReference type="Proteomes" id="UP001596087"/>
    </source>
</evidence>
<keyword evidence="2" id="KW-0378">Hydrolase</keyword>
<name>A0ABW0BHP6_9ACTN</name>
<dbReference type="PANTHER" id="PTHR37017:SF11">
    <property type="entry name" value="ESTERASE_LIPASE_THIOESTERASE DOMAIN-CONTAINING PROTEIN"/>
    <property type="match status" value="1"/>
</dbReference>
<protein>
    <submittedName>
        <fullName evidence="2">Alpha/beta fold hydrolase</fullName>
    </submittedName>
</protein>
<sequence length="218" mass="23409">MTTFALVHGSGDGGWSWHLVRRALEERGHAAVAPDLPTDRDDATWDDCVEAVVGAVGAVGDATEVVVVGHSAGGFVAPLVADRLGARMQVFVAGMVPRPGETATEWFGNVGWAEEVDPDPLVAFFHDVPDELAEQAVARERPTAQRLGETPWPLAALPTARSRYVVATRDRFLPVAVQRRSAERLGITHPDAIASGHCVHLSRPEELANLLVGYLGER</sequence>
<dbReference type="InterPro" id="IPR029058">
    <property type="entry name" value="AB_hydrolase_fold"/>
</dbReference>
<proteinExistence type="predicted"/>
<reference evidence="3" key="1">
    <citation type="journal article" date="2019" name="Int. J. Syst. Evol. Microbiol.">
        <title>The Global Catalogue of Microorganisms (GCM) 10K type strain sequencing project: providing services to taxonomists for standard genome sequencing and annotation.</title>
        <authorList>
            <consortium name="The Broad Institute Genomics Platform"/>
            <consortium name="The Broad Institute Genome Sequencing Center for Infectious Disease"/>
            <person name="Wu L."/>
            <person name="Ma J."/>
        </authorList>
    </citation>
    <scope>NUCLEOTIDE SEQUENCE [LARGE SCALE GENOMIC DNA]</scope>
    <source>
        <strain evidence="3">DFY41</strain>
    </source>
</reference>
<dbReference type="Proteomes" id="UP001596087">
    <property type="component" value="Unassembled WGS sequence"/>
</dbReference>
<evidence type="ECO:0000313" key="2">
    <source>
        <dbReference type="EMBL" id="MFC5176507.1"/>
    </source>
</evidence>
<dbReference type="Pfam" id="PF12697">
    <property type="entry name" value="Abhydrolase_6"/>
    <property type="match status" value="1"/>
</dbReference>
<dbReference type="InterPro" id="IPR052897">
    <property type="entry name" value="Sec-Metab_Biosynth_Hydrolase"/>
</dbReference>
<dbReference type="InterPro" id="IPR000073">
    <property type="entry name" value="AB_hydrolase_1"/>
</dbReference>
<dbReference type="SUPFAM" id="SSF53474">
    <property type="entry name" value="alpha/beta-Hydrolases"/>
    <property type="match status" value="1"/>
</dbReference>
<gene>
    <name evidence="2" type="ORF">ACFPGP_07475</name>
</gene>
<dbReference type="GO" id="GO:0016787">
    <property type="term" value="F:hydrolase activity"/>
    <property type="evidence" value="ECO:0007669"/>
    <property type="project" value="UniProtKB-KW"/>
</dbReference>
<dbReference type="PANTHER" id="PTHR37017">
    <property type="entry name" value="AB HYDROLASE-1 DOMAIN-CONTAINING PROTEIN-RELATED"/>
    <property type="match status" value="1"/>
</dbReference>
<comment type="caution">
    <text evidence="2">The sequence shown here is derived from an EMBL/GenBank/DDBJ whole genome shotgun (WGS) entry which is preliminary data.</text>
</comment>